<proteinExistence type="predicted"/>
<evidence type="ECO:0000313" key="2">
    <source>
        <dbReference type="EMBL" id="KZC23076.1"/>
    </source>
</evidence>
<sequence length="170" mass="18813">MKPLPQLQWTLVRRLSRLLLALLVVGAIVVGGLLYWKNRLDTELARRGQQLAQIQELAARMAPRRKPPLPALSPAAAQQLGRQMALLNRDWTRLSGLLAPHDHAVRLLGMDVDPATGAVRISGRVDSATVANTYAQALSKRADVLRQVRLLGLERHADGVRFEIGAQWID</sequence>
<dbReference type="STRING" id="416169.RHOFW104T7_15330"/>
<dbReference type="EMBL" id="LVJS01000050">
    <property type="protein sequence ID" value="KZC23076.1"/>
    <property type="molecule type" value="Genomic_DNA"/>
</dbReference>
<keyword evidence="1" id="KW-0812">Transmembrane</keyword>
<reference evidence="2 3" key="1">
    <citation type="journal article" date="2016" name="MBio">
        <title>Lateral Gene Transfer in a Heavy Metal-Contaminated-Groundwater Microbial Community.</title>
        <authorList>
            <person name="Hemme C.L."/>
            <person name="Green S.J."/>
            <person name="Rishishwar L."/>
            <person name="Prakash O."/>
            <person name="Pettenato A."/>
            <person name="Chakraborty R."/>
            <person name="Deutschbauer A.M."/>
            <person name="Van Nostrand J.D."/>
            <person name="Wu L."/>
            <person name="He Z."/>
            <person name="Jordan I.K."/>
            <person name="Hazen T.C."/>
            <person name="Arkin A.P."/>
            <person name="Kostka J.E."/>
            <person name="Zhou J."/>
        </authorList>
    </citation>
    <scope>NUCLEOTIDE SEQUENCE [LARGE SCALE GENOMIC DNA]</scope>
    <source>
        <strain evidence="2 3">FW104-T7</strain>
    </source>
</reference>
<dbReference type="AlphaFoldDB" id="A0A154QFY4"/>
<feature type="transmembrane region" description="Helical" evidence="1">
    <location>
        <begin position="15"/>
        <end position="36"/>
    </location>
</feature>
<dbReference type="Proteomes" id="UP000076131">
    <property type="component" value="Unassembled WGS sequence"/>
</dbReference>
<keyword evidence="3" id="KW-1185">Reference proteome</keyword>
<comment type="caution">
    <text evidence="2">The sequence shown here is derived from an EMBL/GenBank/DDBJ whole genome shotgun (WGS) entry which is preliminary data.</text>
</comment>
<keyword evidence="1" id="KW-0472">Membrane</keyword>
<name>A0A154QFY4_9GAMM</name>
<evidence type="ECO:0000313" key="3">
    <source>
        <dbReference type="Proteomes" id="UP000076131"/>
    </source>
</evidence>
<accession>A0A154QFY4</accession>
<evidence type="ECO:0000256" key="1">
    <source>
        <dbReference type="SAM" id="Phobius"/>
    </source>
</evidence>
<keyword evidence="1" id="KW-1133">Transmembrane helix</keyword>
<evidence type="ECO:0008006" key="4">
    <source>
        <dbReference type="Google" id="ProtNLM"/>
    </source>
</evidence>
<organism evidence="2 3">
    <name type="scientific">Rhodanobacter thiooxydans</name>
    <dbReference type="NCBI Taxonomy" id="416169"/>
    <lineage>
        <taxon>Bacteria</taxon>
        <taxon>Pseudomonadati</taxon>
        <taxon>Pseudomonadota</taxon>
        <taxon>Gammaproteobacteria</taxon>
        <taxon>Lysobacterales</taxon>
        <taxon>Rhodanobacteraceae</taxon>
        <taxon>Rhodanobacter</taxon>
    </lineage>
</organism>
<protein>
    <recommendedName>
        <fullName evidence="4">Fimbrial protein</fullName>
    </recommendedName>
</protein>
<gene>
    <name evidence="2" type="ORF">RHOFW104T7_15330</name>
</gene>